<dbReference type="GO" id="GO:0009699">
    <property type="term" value="P:phenylpropanoid biosynthetic process"/>
    <property type="evidence" value="ECO:0007669"/>
    <property type="project" value="UniProtKB-ARBA"/>
</dbReference>
<dbReference type="InterPro" id="IPR004265">
    <property type="entry name" value="Dirigent"/>
</dbReference>
<dbReference type="PANTHER" id="PTHR21495">
    <property type="entry name" value="NUCLEOPORIN-RELATED"/>
    <property type="match status" value="1"/>
</dbReference>
<dbReference type="Gene3D" id="2.40.480.10">
    <property type="entry name" value="Allene oxide cyclase-like"/>
    <property type="match status" value="1"/>
</dbReference>
<gene>
    <name evidence="5" type="ORF">AXG93_793s1040</name>
</gene>
<name>A0A176W0P2_MARPO</name>
<dbReference type="Pfam" id="PF03018">
    <property type="entry name" value="Dirigent"/>
    <property type="match status" value="1"/>
</dbReference>
<accession>A0A176W0P2</accession>
<comment type="subunit">
    <text evidence="2 4">Homodimer.</text>
</comment>
<evidence type="ECO:0000313" key="5">
    <source>
        <dbReference type="EMBL" id="OAE26644.1"/>
    </source>
</evidence>
<protein>
    <recommendedName>
        <fullName evidence="4">Dirigent protein</fullName>
    </recommendedName>
</protein>
<proteinExistence type="inferred from homology"/>
<sequence>MPLKTSLLGKATIFQQAIRARTSGAGGRRVILHGTCPTSTGWTFDRGEQRVSGCSGSDYRQEDSYAFGPSHSPPSLLVNFEFENRVPPNNTVVVSATPSGNLSVSEFGTVRVVTNVIRQSLNQDSKVLGKVVGLVNSLKDGSIYLTFDFVYETRRLNGTIGMQGRLNAQGNGELEVTGGTGTFRFARGYRCYKQWDYLHANIAINNDLQSRDLQLSSSRDLQSGARARERASQFLPRDILLARDPEFEGSSCEIMGPIHRVCLDSAAKGMRT</sequence>
<keyword evidence="3 4" id="KW-0964">Secreted</keyword>
<dbReference type="AlphaFoldDB" id="A0A176W0P2"/>
<comment type="caution">
    <text evidence="5">The sequence shown here is derived from an EMBL/GenBank/DDBJ whole genome shotgun (WGS) entry which is preliminary data.</text>
</comment>
<evidence type="ECO:0000256" key="3">
    <source>
        <dbReference type="ARBA" id="ARBA00022525"/>
    </source>
</evidence>
<dbReference type="Proteomes" id="UP000077202">
    <property type="component" value="Unassembled WGS sequence"/>
</dbReference>
<dbReference type="InterPro" id="IPR044859">
    <property type="entry name" value="Allene_oxi_cyc_Dirigent"/>
</dbReference>
<comment type="function">
    <text evidence="4">Dirigent proteins impart stereoselectivity on the phenoxy radical-coupling reaction, yielding optically active lignans from two molecules of coniferyl alcohol in the biosynthesis of lignans, flavonolignans, and alkaloids and thus plays a central role in plant secondary metabolism.</text>
</comment>
<evidence type="ECO:0000256" key="4">
    <source>
        <dbReference type="RuleBase" id="RU363099"/>
    </source>
</evidence>
<keyword evidence="6" id="KW-1185">Reference proteome</keyword>
<evidence type="ECO:0000256" key="1">
    <source>
        <dbReference type="ARBA" id="ARBA00010746"/>
    </source>
</evidence>
<dbReference type="EMBL" id="LVLJ01002144">
    <property type="protein sequence ID" value="OAE26644.1"/>
    <property type="molecule type" value="Genomic_DNA"/>
</dbReference>
<dbReference type="GO" id="GO:0048046">
    <property type="term" value="C:apoplast"/>
    <property type="evidence" value="ECO:0007669"/>
    <property type="project" value="UniProtKB-SubCell"/>
</dbReference>
<evidence type="ECO:0000256" key="2">
    <source>
        <dbReference type="ARBA" id="ARBA00011738"/>
    </source>
</evidence>
<comment type="subcellular location">
    <subcellularLocation>
        <location evidence="4">Secreted</location>
        <location evidence="4">Extracellular space</location>
        <location evidence="4">Apoplast</location>
    </subcellularLocation>
</comment>
<organism evidence="5 6">
    <name type="scientific">Marchantia polymorpha subsp. ruderalis</name>
    <dbReference type="NCBI Taxonomy" id="1480154"/>
    <lineage>
        <taxon>Eukaryota</taxon>
        <taxon>Viridiplantae</taxon>
        <taxon>Streptophyta</taxon>
        <taxon>Embryophyta</taxon>
        <taxon>Marchantiophyta</taxon>
        <taxon>Marchantiopsida</taxon>
        <taxon>Marchantiidae</taxon>
        <taxon>Marchantiales</taxon>
        <taxon>Marchantiaceae</taxon>
        <taxon>Marchantia</taxon>
    </lineage>
</organism>
<reference evidence="5" key="1">
    <citation type="submission" date="2016-03" db="EMBL/GenBank/DDBJ databases">
        <title>Mechanisms controlling the formation of the plant cell surface in tip-growing cells are functionally conserved among land plants.</title>
        <authorList>
            <person name="Honkanen S."/>
            <person name="Jones V.A."/>
            <person name="Morieri G."/>
            <person name="Champion C."/>
            <person name="Hetherington A.J."/>
            <person name="Kelly S."/>
            <person name="Saint-Marcoux D."/>
            <person name="Proust H."/>
            <person name="Prescott H."/>
            <person name="Dolan L."/>
        </authorList>
    </citation>
    <scope>NUCLEOTIDE SEQUENCE [LARGE SCALE GENOMIC DNA]</scope>
    <source>
        <tissue evidence="5">Whole gametophyte</tissue>
    </source>
</reference>
<evidence type="ECO:0000313" key="6">
    <source>
        <dbReference type="Proteomes" id="UP000077202"/>
    </source>
</evidence>
<keyword evidence="4" id="KW-0052">Apoplast</keyword>
<comment type="similarity">
    <text evidence="1 4">Belongs to the plant dirigent protein family.</text>
</comment>